<feature type="transmembrane region" description="Helical" evidence="1">
    <location>
        <begin position="21"/>
        <end position="40"/>
    </location>
</feature>
<proteinExistence type="predicted"/>
<reference evidence="3" key="1">
    <citation type="submission" date="2017-04" db="EMBL/GenBank/DDBJ databases">
        <authorList>
            <person name="Varghese N."/>
            <person name="Submissions S."/>
        </authorList>
    </citation>
    <scope>NUCLEOTIDE SEQUENCE [LARGE SCALE GENOMIC DNA]</scope>
</reference>
<gene>
    <name evidence="2" type="ORF">SAMN06297468_2137</name>
</gene>
<evidence type="ECO:0000313" key="3">
    <source>
        <dbReference type="Proteomes" id="UP000194420"/>
    </source>
</evidence>
<dbReference type="AlphaFoldDB" id="A0A1Y6F572"/>
<protein>
    <recommendedName>
        <fullName evidence="4">DoxX-like family protein</fullName>
    </recommendedName>
</protein>
<feature type="transmembrane region" description="Helical" evidence="1">
    <location>
        <begin position="86"/>
        <end position="106"/>
    </location>
</feature>
<keyword evidence="1" id="KW-0472">Membrane</keyword>
<feature type="transmembrane region" description="Helical" evidence="1">
    <location>
        <begin position="60"/>
        <end position="79"/>
    </location>
</feature>
<keyword evidence="1" id="KW-0812">Transmembrane</keyword>
<evidence type="ECO:0000256" key="1">
    <source>
        <dbReference type="SAM" id="Phobius"/>
    </source>
</evidence>
<dbReference type="EMBL" id="FXWG01000002">
    <property type="protein sequence ID" value="SMQ69947.1"/>
    <property type="molecule type" value="Genomic_DNA"/>
</dbReference>
<feature type="transmembrane region" description="Helical" evidence="1">
    <location>
        <begin position="112"/>
        <end position="130"/>
    </location>
</feature>
<keyword evidence="1" id="KW-1133">Transmembrane helix</keyword>
<name>A0A1Y6F572_9SPHN</name>
<dbReference type="Proteomes" id="UP000194420">
    <property type="component" value="Unassembled WGS sequence"/>
</dbReference>
<evidence type="ECO:0008006" key="4">
    <source>
        <dbReference type="Google" id="ProtNLM"/>
    </source>
</evidence>
<accession>A0A1Y6F572</accession>
<dbReference type="RefSeq" id="WP_086437964.1">
    <property type="nucleotide sequence ID" value="NZ_FXWG01000002.1"/>
</dbReference>
<organism evidence="2 3">
    <name type="scientific">Altererythrobacter xiamenensis</name>
    <dbReference type="NCBI Taxonomy" id="1316679"/>
    <lineage>
        <taxon>Bacteria</taxon>
        <taxon>Pseudomonadati</taxon>
        <taxon>Pseudomonadota</taxon>
        <taxon>Alphaproteobacteria</taxon>
        <taxon>Sphingomonadales</taxon>
        <taxon>Erythrobacteraceae</taxon>
        <taxon>Altererythrobacter</taxon>
    </lineage>
</organism>
<evidence type="ECO:0000313" key="2">
    <source>
        <dbReference type="EMBL" id="SMQ69947.1"/>
    </source>
</evidence>
<sequence>MMKEAPPRWAAVFRQANIADLVILAPFAVPFVADHYLGLWRMISEAISPERALGAFGTDATLFVNLAGAFAVLAVLLRMKLACAQAAFMTGILKFCAAAIFAVALLRGASSVFAVPMIADLALAILLIGTSRKH</sequence>
<keyword evidence="3" id="KW-1185">Reference proteome</keyword>